<evidence type="ECO:0000259" key="1">
    <source>
        <dbReference type="Pfam" id="PF01402"/>
    </source>
</evidence>
<protein>
    <submittedName>
        <fullName evidence="3">Unannotated protein</fullName>
    </submittedName>
</protein>
<dbReference type="EMBL" id="CAEZWR010000086">
    <property type="protein sequence ID" value="CAB4665911.1"/>
    <property type="molecule type" value="Genomic_DNA"/>
</dbReference>
<accession>A0A6J7HT81</accession>
<proteinExistence type="predicted"/>
<reference evidence="3" key="1">
    <citation type="submission" date="2020-05" db="EMBL/GenBank/DDBJ databases">
        <authorList>
            <person name="Chiriac C."/>
            <person name="Salcher M."/>
            <person name="Ghai R."/>
            <person name="Kavagutti S V."/>
        </authorList>
    </citation>
    <scope>NUCLEOTIDE SEQUENCE</scope>
</reference>
<gene>
    <name evidence="2" type="ORF">UFOPK2282_00823</name>
    <name evidence="3" type="ORF">UFOPK3576_01760</name>
</gene>
<dbReference type="Pfam" id="PF01402">
    <property type="entry name" value="RHH_1"/>
    <property type="match status" value="1"/>
</dbReference>
<dbReference type="SUPFAM" id="SSF47598">
    <property type="entry name" value="Ribbon-helix-helix"/>
    <property type="match status" value="1"/>
</dbReference>
<organism evidence="3">
    <name type="scientific">freshwater metagenome</name>
    <dbReference type="NCBI Taxonomy" id="449393"/>
    <lineage>
        <taxon>unclassified sequences</taxon>
        <taxon>metagenomes</taxon>
        <taxon>ecological metagenomes</taxon>
    </lineage>
</organism>
<evidence type="ECO:0000313" key="3">
    <source>
        <dbReference type="EMBL" id="CAB4922818.1"/>
    </source>
</evidence>
<evidence type="ECO:0000313" key="2">
    <source>
        <dbReference type="EMBL" id="CAB4665911.1"/>
    </source>
</evidence>
<dbReference type="AlphaFoldDB" id="A0A6J7HT81"/>
<dbReference type="Gene3D" id="1.10.1220.10">
    <property type="entry name" value="Met repressor-like"/>
    <property type="match status" value="1"/>
</dbReference>
<dbReference type="InterPro" id="IPR010985">
    <property type="entry name" value="Ribbon_hlx_hlx"/>
</dbReference>
<sequence length="91" mass="10272">MAVNVRMNDELAGELRDLAEETGRSQQDLIREAIADYIRNYKLRAFPPEIRHMLTPGKKASPEAMAAPKLQLPPGVTSESLIAEGRRWRDL</sequence>
<dbReference type="InterPro" id="IPR002145">
    <property type="entry name" value="CopG"/>
</dbReference>
<dbReference type="GO" id="GO:0006355">
    <property type="term" value="P:regulation of DNA-templated transcription"/>
    <property type="evidence" value="ECO:0007669"/>
    <property type="project" value="InterPro"/>
</dbReference>
<dbReference type="EMBL" id="CAFBMO010000144">
    <property type="protein sequence ID" value="CAB4922818.1"/>
    <property type="molecule type" value="Genomic_DNA"/>
</dbReference>
<feature type="domain" description="Ribbon-helix-helix protein CopG" evidence="1">
    <location>
        <begin position="2"/>
        <end position="40"/>
    </location>
</feature>
<name>A0A6J7HT81_9ZZZZ</name>
<dbReference type="InterPro" id="IPR013321">
    <property type="entry name" value="Arc_rbn_hlx_hlx"/>
</dbReference>